<reference evidence="1" key="1">
    <citation type="submission" date="2020-04" db="EMBL/GenBank/DDBJ databases">
        <authorList>
            <person name="Alioto T."/>
            <person name="Alioto T."/>
            <person name="Gomez Garrido J."/>
        </authorList>
    </citation>
    <scope>NUCLEOTIDE SEQUENCE</scope>
    <source>
        <strain evidence="1">A484AB</strain>
    </source>
</reference>
<dbReference type="OrthoDB" id="6121320at2759"/>
<evidence type="ECO:0000313" key="1">
    <source>
        <dbReference type="EMBL" id="CAB4008315.1"/>
    </source>
</evidence>
<dbReference type="Proteomes" id="UP001152795">
    <property type="component" value="Unassembled WGS sequence"/>
</dbReference>
<dbReference type="EMBL" id="CACRXK020006086">
    <property type="protein sequence ID" value="CAB4008315.1"/>
    <property type="molecule type" value="Genomic_DNA"/>
</dbReference>
<protein>
    <submittedName>
        <fullName evidence="1">Uncharacterized protein</fullName>
    </submittedName>
</protein>
<evidence type="ECO:0000313" key="2">
    <source>
        <dbReference type="Proteomes" id="UP001152795"/>
    </source>
</evidence>
<sequence length="166" mass="18872">MKVMSLSSMILDAAPSFVDYFESSLVQRVSEYIYKPKLSVDYIPLNWTNTNGESLNNILKLSTNWKVLKLPDLIEKMYSIVKLQYADMRCALHGHGNYQVIPTLKSFVLSNVAWCQKNEEGKSKHFQRFISVSTSKKEKVVTSTDGELQIPAAPSIARKPGQRKRV</sequence>
<accession>A0A6S7HQI7</accession>
<dbReference type="AlphaFoldDB" id="A0A6S7HQI7"/>
<keyword evidence="2" id="KW-1185">Reference proteome</keyword>
<feature type="non-terminal residue" evidence="1">
    <location>
        <position position="166"/>
    </location>
</feature>
<organism evidence="1 2">
    <name type="scientific">Paramuricea clavata</name>
    <name type="common">Red gorgonian</name>
    <name type="synonym">Violescent sea-whip</name>
    <dbReference type="NCBI Taxonomy" id="317549"/>
    <lineage>
        <taxon>Eukaryota</taxon>
        <taxon>Metazoa</taxon>
        <taxon>Cnidaria</taxon>
        <taxon>Anthozoa</taxon>
        <taxon>Octocorallia</taxon>
        <taxon>Malacalcyonacea</taxon>
        <taxon>Plexauridae</taxon>
        <taxon>Paramuricea</taxon>
    </lineage>
</organism>
<name>A0A6S7HQI7_PARCT</name>
<gene>
    <name evidence="1" type="ORF">PACLA_8A002179</name>
</gene>
<proteinExistence type="predicted"/>
<comment type="caution">
    <text evidence="1">The sequence shown here is derived from an EMBL/GenBank/DDBJ whole genome shotgun (WGS) entry which is preliminary data.</text>
</comment>